<dbReference type="EMBL" id="JBDJAW010000004">
    <property type="protein sequence ID" value="MEN3534710.1"/>
    <property type="molecule type" value="Genomic_DNA"/>
</dbReference>
<proteinExistence type="predicted"/>
<name>A0ABV0AJ72_9ACTN</name>
<organism evidence="2 3">
    <name type="scientific">Microbispora maris</name>
    <dbReference type="NCBI Taxonomy" id="3144104"/>
    <lineage>
        <taxon>Bacteria</taxon>
        <taxon>Bacillati</taxon>
        <taxon>Actinomycetota</taxon>
        <taxon>Actinomycetes</taxon>
        <taxon>Streptosporangiales</taxon>
        <taxon>Streptosporangiaceae</taxon>
        <taxon>Microbispora</taxon>
    </lineage>
</organism>
<gene>
    <name evidence="2" type="ORF">AAH991_06330</name>
</gene>
<dbReference type="Pfam" id="PF13524">
    <property type="entry name" value="Glyco_trans_1_2"/>
    <property type="match status" value="1"/>
</dbReference>
<evidence type="ECO:0000259" key="1">
    <source>
        <dbReference type="Pfam" id="PF13524"/>
    </source>
</evidence>
<protein>
    <recommendedName>
        <fullName evidence="1">Spore protein YkvP/CgeB glycosyl transferase-like domain-containing protein</fullName>
    </recommendedName>
</protein>
<keyword evidence="3" id="KW-1185">Reference proteome</keyword>
<dbReference type="Proteomes" id="UP001447516">
    <property type="component" value="Unassembled WGS sequence"/>
</dbReference>
<sequence>MLGRPLGLDAESVAALARRGVHVHLHGLVTAPGVKGAWASWLPRAVEAAPGRVHVHPHVDQRDWVRVLSRYDAGWLHRVRSANGGDLRVATWDDLNLPARIPPLMAAGVPLLQQRSPGCRVAADRLIEETGAGLLYDDLDGLADRLRDAAALRRARDAVAAHRSSFTFDAHADRLVGLFREVCR</sequence>
<dbReference type="InterPro" id="IPR055259">
    <property type="entry name" value="YkvP/CgeB_Glyco_trans-like"/>
</dbReference>
<accession>A0ABV0AJ72</accession>
<dbReference type="SUPFAM" id="SSF53756">
    <property type="entry name" value="UDP-Glycosyltransferase/glycogen phosphorylase"/>
    <property type="match status" value="1"/>
</dbReference>
<feature type="domain" description="Spore protein YkvP/CgeB glycosyl transferase-like" evidence="1">
    <location>
        <begin position="13"/>
        <end position="171"/>
    </location>
</feature>
<comment type="caution">
    <text evidence="2">The sequence shown here is derived from an EMBL/GenBank/DDBJ whole genome shotgun (WGS) entry which is preliminary data.</text>
</comment>
<evidence type="ECO:0000313" key="3">
    <source>
        <dbReference type="Proteomes" id="UP001447516"/>
    </source>
</evidence>
<evidence type="ECO:0000313" key="2">
    <source>
        <dbReference type="EMBL" id="MEN3534710.1"/>
    </source>
</evidence>
<dbReference type="Gene3D" id="3.40.50.2000">
    <property type="entry name" value="Glycogen Phosphorylase B"/>
    <property type="match status" value="1"/>
</dbReference>
<reference evidence="2 3" key="1">
    <citation type="submission" date="2024-05" db="EMBL/GenBank/DDBJ databases">
        <title>Microbispora sp.ZYX-F-249.</title>
        <authorList>
            <person name="Xie H."/>
        </authorList>
    </citation>
    <scope>NUCLEOTIDE SEQUENCE [LARGE SCALE GENOMIC DNA]</scope>
    <source>
        <strain evidence="2 3">ZYX-F-249</strain>
    </source>
</reference>